<dbReference type="GO" id="GO:0055085">
    <property type="term" value="P:transmembrane transport"/>
    <property type="evidence" value="ECO:0007669"/>
    <property type="project" value="InterPro"/>
</dbReference>
<dbReference type="Pfam" id="PF00528">
    <property type="entry name" value="BPD_transp_1"/>
    <property type="match status" value="1"/>
</dbReference>
<feature type="transmembrane region" description="Helical" evidence="7">
    <location>
        <begin position="76"/>
        <end position="98"/>
    </location>
</feature>
<name>A0A1C0ZXG9_9BACL</name>
<dbReference type="InterPro" id="IPR000515">
    <property type="entry name" value="MetI-like"/>
</dbReference>
<dbReference type="Gene3D" id="1.10.3720.10">
    <property type="entry name" value="MetI-like"/>
    <property type="match status" value="1"/>
</dbReference>
<evidence type="ECO:0000313" key="10">
    <source>
        <dbReference type="Proteomes" id="UP000093309"/>
    </source>
</evidence>
<feature type="transmembrane region" description="Helical" evidence="7">
    <location>
        <begin position="262"/>
        <end position="282"/>
    </location>
</feature>
<keyword evidence="6 7" id="KW-0472">Membrane</keyword>
<evidence type="ECO:0000256" key="1">
    <source>
        <dbReference type="ARBA" id="ARBA00004651"/>
    </source>
</evidence>
<organism evidence="9 10">
    <name type="scientific">Paenibacillus pectinilyticus</name>
    <dbReference type="NCBI Taxonomy" id="512399"/>
    <lineage>
        <taxon>Bacteria</taxon>
        <taxon>Bacillati</taxon>
        <taxon>Bacillota</taxon>
        <taxon>Bacilli</taxon>
        <taxon>Bacillales</taxon>
        <taxon>Paenibacillaceae</taxon>
        <taxon>Paenibacillus</taxon>
    </lineage>
</organism>
<sequence>MLSKQSKNEIVTAYTMLLPNLVIMAIFIFWPMIYAFYVSLHEWNGLSKMTFNGFDNYVHLVKDSEFWQSLWITAKYALFFVPAIFIIALLLAVLVKSLHGFTQKVFRTSFFLPYAISLVIGSLVWSFMYDPMHGYINGILHAIGIGNQKFLVSITQAIYSVAVVGIWQVVGFNMIIFLASLNDIPISYYEAAEIDGASSVRKFFSITFPLLKNTNVFIILSTMIGSFQVFDQIKVMTGGGPANSTMVTVYYIYQHAFQINQLGFATSAAFALFVIIMGLTLVQLKITADKDS</sequence>
<feature type="transmembrane region" description="Helical" evidence="7">
    <location>
        <begin position="157"/>
        <end position="179"/>
    </location>
</feature>
<evidence type="ECO:0000256" key="6">
    <source>
        <dbReference type="ARBA" id="ARBA00023136"/>
    </source>
</evidence>
<dbReference type="EMBL" id="LYPC01000027">
    <property type="protein sequence ID" value="OCT12789.1"/>
    <property type="molecule type" value="Genomic_DNA"/>
</dbReference>
<feature type="transmembrane region" description="Helical" evidence="7">
    <location>
        <begin position="12"/>
        <end position="37"/>
    </location>
</feature>
<keyword evidence="4 7" id="KW-0812">Transmembrane</keyword>
<accession>A0A1C0ZXG9</accession>
<gene>
    <name evidence="9" type="ORF">A8709_32725</name>
</gene>
<dbReference type="PANTHER" id="PTHR30193:SF37">
    <property type="entry name" value="INNER MEMBRANE ABC TRANSPORTER PERMEASE PROTEIN YCJO"/>
    <property type="match status" value="1"/>
</dbReference>
<dbReference type="Proteomes" id="UP000093309">
    <property type="component" value="Unassembled WGS sequence"/>
</dbReference>
<dbReference type="STRING" id="512399.A8709_32725"/>
<comment type="caution">
    <text evidence="9">The sequence shown here is derived from an EMBL/GenBank/DDBJ whole genome shotgun (WGS) entry which is preliminary data.</text>
</comment>
<reference evidence="10" key="1">
    <citation type="submission" date="2016-05" db="EMBL/GenBank/DDBJ databases">
        <title>Paenibacillus oryzae. sp. nov., isolated from the rice root.</title>
        <authorList>
            <person name="Zhang J."/>
            <person name="Zhang X."/>
        </authorList>
    </citation>
    <scope>NUCLEOTIDE SEQUENCE [LARGE SCALE GENOMIC DNA]</scope>
    <source>
        <strain evidence="10">KCTC13222</strain>
    </source>
</reference>
<dbReference type="InterPro" id="IPR035906">
    <property type="entry name" value="MetI-like_sf"/>
</dbReference>
<evidence type="ECO:0000256" key="7">
    <source>
        <dbReference type="RuleBase" id="RU363032"/>
    </source>
</evidence>
<proteinExistence type="inferred from homology"/>
<evidence type="ECO:0000256" key="4">
    <source>
        <dbReference type="ARBA" id="ARBA00022692"/>
    </source>
</evidence>
<keyword evidence="10" id="KW-1185">Reference proteome</keyword>
<protein>
    <recommendedName>
        <fullName evidence="8">ABC transmembrane type-1 domain-containing protein</fullName>
    </recommendedName>
</protein>
<dbReference type="GO" id="GO:0005886">
    <property type="term" value="C:plasma membrane"/>
    <property type="evidence" value="ECO:0007669"/>
    <property type="project" value="UniProtKB-SubCell"/>
</dbReference>
<dbReference type="PROSITE" id="PS50928">
    <property type="entry name" value="ABC_TM1"/>
    <property type="match status" value="1"/>
</dbReference>
<dbReference type="AlphaFoldDB" id="A0A1C0ZXG9"/>
<comment type="subcellular location">
    <subcellularLocation>
        <location evidence="1 7">Cell membrane</location>
        <topology evidence="1 7">Multi-pass membrane protein</topology>
    </subcellularLocation>
</comment>
<keyword evidence="3" id="KW-1003">Cell membrane</keyword>
<dbReference type="SUPFAM" id="SSF161098">
    <property type="entry name" value="MetI-like"/>
    <property type="match status" value="1"/>
</dbReference>
<evidence type="ECO:0000313" key="9">
    <source>
        <dbReference type="EMBL" id="OCT12789.1"/>
    </source>
</evidence>
<evidence type="ECO:0000256" key="5">
    <source>
        <dbReference type="ARBA" id="ARBA00022989"/>
    </source>
</evidence>
<dbReference type="InterPro" id="IPR051393">
    <property type="entry name" value="ABC_transporter_permease"/>
</dbReference>
<comment type="similarity">
    <text evidence="7">Belongs to the binding-protein-dependent transport system permease family.</text>
</comment>
<feature type="domain" description="ABC transmembrane type-1" evidence="8">
    <location>
        <begin position="70"/>
        <end position="283"/>
    </location>
</feature>
<dbReference type="PANTHER" id="PTHR30193">
    <property type="entry name" value="ABC TRANSPORTER PERMEASE PROTEIN"/>
    <property type="match status" value="1"/>
</dbReference>
<keyword evidence="5 7" id="KW-1133">Transmembrane helix</keyword>
<dbReference type="CDD" id="cd06261">
    <property type="entry name" value="TM_PBP2"/>
    <property type="match status" value="1"/>
</dbReference>
<keyword evidence="2 7" id="KW-0813">Transport</keyword>
<feature type="transmembrane region" description="Helical" evidence="7">
    <location>
        <begin position="110"/>
        <end position="128"/>
    </location>
</feature>
<evidence type="ECO:0000256" key="2">
    <source>
        <dbReference type="ARBA" id="ARBA00022448"/>
    </source>
</evidence>
<evidence type="ECO:0000259" key="8">
    <source>
        <dbReference type="PROSITE" id="PS50928"/>
    </source>
</evidence>
<evidence type="ECO:0000256" key="3">
    <source>
        <dbReference type="ARBA" id="ARBA00022475"/>
    </source>
</evidence>